<proteinExistence type="predicted"/>
<protein>
    <recommendedName>
        <fullName evidence="4">Helitron helicase-like domain-containing protein</fullName>
    </recommendedName>
</protein>
<dbReference type="OMA" id="EEATINM"/>
<gene>
    <name evidence="1" type="ORF">SETIT_3G238100v2</name>
</gene>
<reference evidence="2" key="3">
    <citation type="submission" date="2018-08" db="UniProtKB">
        <authorList>
            <consortium name="EnsemblPlants"/>
        </authorList>
    </citation>
    <scope>IDENTIFICATION</scope>
    <source>
        <strain evidence="2">Yugu1</strain>
    </source>
</reference>
<dbReference type="eggNOG" id="KOG0987">
    <property type="taxonomic scope" value="Eukaryota"/>
</dbReference>
<reference evidence="1 3" key="1">
    <citation type="journal article" date="2012" name="Nat. Biotechnol.">
        <title>Reference genome sequence of the model plant Setaria.</title>
        <authorList>
            <person name="Bennetzen J.L."/>
            <person name="Schmutz J."/>
            <person name="Wang H."/>
            <person name="Percifield R."/>
            <person name="Hawkins J."/>
            <person name="Pontaroli A.C."/>
            <person name="Estep M."/>
            <person name="Feng L."/>
            <person name="Vaughn J.N."/>
            <person name="Grimwood J."/>
            <person name="Jenkins J."/>
            <person name="Barry K."/>
            <person name="Lindquist E."/>
            <person name="Hellsten U."/>
            <person name="Deshpande S."/>
            <person name="Wang X."/>
            <person name="Wu X."/>
            <person name="Mitros T."/>
            <person name="Triplett J."/>
            <person name="Yang X."/>
            <person name="Ye C.Y."/>
            <person name="Mauro-Herrera M."/>
            <person name="Wang L."/>
            <person name="Li P."/>
            <person name="Sharma M."/>
            <person name="Sharma R."/>
            <person name="Ronald P.C."/>
            <person name="Panaud O."/>
            <person name="Kellogg E.A."/>
            <person name="Brutnell T.P."/>
            <person name="Doust A.N."/>
            <person name="Tuskan G.A."/>
            <person name="Rokhsar D."/>
            <person name="Devos K.M."/>
        </authorList>
    </citation>
    <scope>NUCLEOTIDE SEQUENCE [LARGE SCALE GENOMIC DNA]</scope>
    <source>
        <strain evidence="3">cv. Yugu1</strain>
        <strain evidence="1">Yugu1</strain>
    </source>
</reference>
<organism evidence="1">
    <name type="scientific">Setaria italica</name>
    <name type="common">Foxtail millet</name>
    <name type="synonym">Panicum italicum</name>
    <dbReference type="NCBI Taxonomy" id="4555"/>
    <lineage>
        <taxon>Eukaryota</taxon>
        <taxon>Viridiplantae</taxon>
        <taxon>Streptophyta</taxon>
        <taxon>Embryophyta</taxon>
        <taxon>Tracheophyta</taxon>
        <taxon>Spermatophyta</taxon>
        <taxon>Magnoliopsida</taxon>
        <taxon>Liliopsida</taxon>
        <taxon>Poales</taxon>
        <taxon>Poaceae</taxon>
        <taxon>PACMAD clade</taxon>
        <taxon>Panicoideae</taxon>
        <taxon>Panicodae</taxon>
        <taxon>Paniceae</taxon>
        <taxon>Cenchrinae</taxon>
        <taxon>Setaria</taxon>
    </lineage>
</organism>
<evidence type="ECO:0008006" key="4">
    <source>
        <dbReference type="Google" id="ProtNLM"/>
    </source>
</evidence>
<dbReference type="OrthoDB" id="1900198at2759"/>
<reference evidence="1" key="2">
    <citation type="submission" date="2015-07" db="EMBL/GenBank/DDBJ databases">
        <authorList>
            <person name="Noorani M."/>
        </authorList>
    </citation>
    <scope>NUCLEOTIDE SEQUENCE</scope>
    <source>
        <strain evidence="1">Yugu1</strain>
    </source>
</reference>
<dbReference type="PANTHER" id="PTHR45786:SF74">
    <property type="entry name" value="ATP-DEPENDENT DNA HELICASE"/>
    <property type="match status" value="1"/>
</dbReference>
<evidence type="ECO:0000313" key="1">
    <source>
        <dbReference type="EMBL" id="RCV17669.1"/>
    </source>
</evidence>
<dbReference type="PANTHER" id="PTHR45786">
    <property type="entry name" value="DNA BINDING PROTEIN-LIKE"/>
    <property type="match status" value="1"/>
</dbReference>
<evidence type="ECO:0000313" key="2">
    <source>
        <dbReference type="EnsemblPlants" id="KQL15435"/>
    </source>
</evidence>
<dbReference type="HOGENOM" id="CLU_001324_5_1_1"/>
<accession>K3ZF18</accession>
<dbReference type="EnsemblPlants" id="KQL15435">
    <property type="protein sequence ID" value="KQL15435"/>
    <property type="gene ID" value="SETIT_025167mg"/>
</dbReference>
<evidence type="ECO:0000313" key="3">
    <source>
        <dbReference type="Proteomes" id="UP000004995"/>
    </source>
</evidence>
<dbReference type="EMBL" id="AGNK02001711">
    <property type="status" value="NOT_ANNOTATED_CDS"/>
    <property type="molecule type" value="Genomic_DNA"/>
</dbReference>
<sequence length="243" mass="28284">MGGNIDKRINQGDGPYVFRINGQIHHRIGSLLPQPNKAPKFAELYIFDTKNEIENRIRALTNEEPDQNDINLYIVNELKKMLDNCNPLVKVFRHARDLLEQHRGIYVSIHILGADKGGPIQYEMPHTEELAMLIVGDLSLENNKRDIIVSNRNKGLQRISIFHPAYMPLQYPLLFPYGERGFQLGINYYEEATINMHEFFKYHVHYRLDQPNPYLCYGRLSKQAIVDARAMEDEDKLMFIANL</sequence>
<dbReference type="AlphaFoldDB" id="K3ZF18"/>
<dbReference type="Gramene" id="KQL15435">
    <property type="protein sequence ID" value="KQL15435"/>
    <property type="gene ID" value="SETIT_025167mg"/>
</dbReference>
<dbReference type="Proteomes" id="UP000004995">
    <property type="component" value="Unassembled WGS sequence"/>
</dbReference>
<dbReference type="EMBL" id="CM003530">
    <property type="protein sequence ID" value="RCV17669.1"/>
    <property type="molecule type" value="Genomic_DNA"/>
</dbReference>
<name>K3ZF18_SETIT</name>
<keyword evidence="3" id="KW-1185">Reference proteome</keyword>
<dbReference type="STRING" id="4555.K3ZF18"/>